<dbReference type="GO" id="GO:0000324">
    <property type="term" value="C:fungal-type vacuole"/>
    <property type="evidence" value="ECO:0007669"/>
    <property type="project" value="TreeGrafter"/>
</dbReference>
<evidence type="ECO:0000256" key="1">
    <source>
        <dbReference type="ARBA" id="ARBA00004141"/>
    </source>
</evidence>
<evidence type="ECO:0000256" key="2">
    <source>
        <dbReference type="ARBA" id="ARBA00008821"/>
    </source>
</evidence>
<keyword evidence="5 7" id="KW-1133">Transmembrane helix</keyword>
<dbReference type="Pfam" id="PF00860">
    <property type="entry name" value="Xan_ur_permease"/>
    <property type="match status" value="1"/>
</dbReference>
<feature type="transmembrane region" description="Helical" evidence="7">
    <location>
        <begin position="498"/>
        <end position="520"/>
    </location>
</feature>
<comment type="similarity">
    <text evidence="2">Belongs to the nucleobase:cation symporter-2 (NCS2) (TC 2.A.40) family.</text>
</comment>
<feature type="transmembrane region" description="Helical" evidence="7">
    <location>
        <begin position="241"/>
        <end position="262"/>
    </location>
</feature>
<name>G8YDS5_PICSO</name>
<evidence type="ECO:0000256" key="4">
    <source>
        <dbReference type="ARBA" id="ARBA00022692"/>
    </source>
</evidence>
<dbReference type="OMA" id="GLESEMP"/>
<reference evidence="8 9" key="1">
    <citation type="journal article" date="2012" name="G3 (Bethesda)">
        <title>Pichia sorbitophila, an interspecies yeast hybrid reveals early steps of genome resolution following polyploidization.</title>
        <authorList>
            <person name="Leh Louis V."/>
            <person name="Despons L."/>
            <person name="Friedrich A."/>
            <person name="Martin T."/>
            <person name="Durrens P."/>
            <person name="Casaregola S."/>
            <person name="Neuveglise C."/>
            <person name="Fairhead C."/>
            <person name="Marck C."/>
            <person name="Cruz J.A."/>
            <person name="Straub M.L."/>
            <person name="Kugler V."/>
            <person name="Sacerdot C."/>
            <person name="Uzunov Z."/>
            <person name="Thierry A."/>
            <person name="Weiss S."/>
            <person name="Bleykasten C."/>
            <person name="De Montigny J."/>
            <person name="Jacques N."/>
            <person name="Jung P."/>
            <person name="Lemaire M."/>
            <person name="Mallet S."/>
            <person name="Morel G."/>
            <person name="Richard G.F."/>
            <person name="Sarkar A."/>
            <person name="Savel G."/>
            <person name="Schacherer J."/>
            <person name="Seret M.L."/>
            <person name="Talla E."/>
            <person name="Samson G."/>
            <person name="Jubin C."/>
            <person name="Poulain J."/>
            <person name="Vacherie B."/>
            <person name="Barbe V."/>
            <person name="Pelletier E."/>
            <person name="Sherman D.J."/>
            <person name="Westhof E."/>
            <person name="Weissenbach J."/>
            <person name="Baret P.V."/>
            <person name="Wincker P."/>
            <person name="Gaillardin C."/>
            <person name="Dujon B."/>
            <person name="Souciet J.L."/>
        </authorList>
    </citation>
    <scope>NUCLEOTIDE SEQUENCE [LARGE SCALE GENOMIC DNA]</scope>
    <source>
        <strain evidence="9">ATCC MYA-4447 / BCRC 22081 / CBS 7064 / NBRC 10061 / NRRL Y-12695</strain>
    </source>
</reference>
<dbReference type="NCBIfam" id="TIGR00801">
    <property type="entry name" value="ncs2"/>
    <property type="match status" value="1"/>
</dbReference>
<dbReference type="InterPro" id="IPR006042">
    <property type="entry name" value="Xan_ur_permease"/>
</dbReference>
<dbReference type="eggNOG" id="ENOG502QQD4">
    <property type="taxonomic scope" value="Eukaryota"/>
</dbReference>
<gene>
    <name evidence="8" type="primary">Piso0_001221</name>
    <name evidence="8" type="ORF">GNLVRS01_PISO0I00162g</name>
</gene>
<dbReference type="PANTHER" id="PTHR42810">
    <property type="entry name" value="PURINE PERMEASE C1399.01C-RELATED"/>
    <property type="match status" value="1"/>
</dbReference>
<feature type="transmembrane region" description="Helical" evidence="7">
    <location>
        <begin position="458"/>
        <end position="478"/>
    </location>
</feature>
<evidence type="ECO:0000256" key="7">
    <source>
        <dbReference type="SAM" id="Phobius"/>
    </source>
</evidence>
<comment type="subcellular location">
    <subcellularLocation>
        <location evidence="1">Membrane</location>
        <topology evidence="1">Multi-pass membrane protein</topology>
    </subcellularLocation>
</comment>
<dbReference type="GO" id="GO:0005886">
    <property type="term" value="C:plasma membrane"/>
    <property type="evidence" value="ECO:0007669"/>
    <property type="project" value="TreeGrafter"/>
</dbReference>
<protein>
    <submittedName>
        <fullName evidence="8">Piso0_001221 protein</fullName>
    </submittedName>
</protein>
<evidence type="ECO:0000256" key="6">
    <source>
        <dbReference type="ARBA" id="ARBA00023136"/>
    </source>
</evidence>
<feature type="transmembrane region" description="Helical" evidence="7">
    <location>
        <begin position="98"/>
        <end position="117"/>
    </location>
</feature>
<dbReference type="STRING" id="559304.G8YDS5"/>
<dbReference type="AlphaFoldDB" id="G8YDS5"/>
<feature type="transmembrane region" description="Helical" evidence="7">
    <location>
        <begin position="427"/>
        <end position="446"/>
    </location>
</feature>
<dbReference type="InParanoid" id="G8YDS5"/>
<keyword evidence="6 7" id="KW-0472">Membrane</keyword>
<dbReference type="EMBL" id="FO082051">
    <property type="protein sequence ID" value="CCE81324.1"/>
    <property type="molecule type" value="Genomic_DNA"/>
</dbReference>
<keyword evidence="3" id="KW-0813">Transport</keyword>
<feature type="transmembrane region" description="Helical" evidence="7">
    <location>
        <begin position="274"/>
        <end position="294"/>
    </location>
</feature>
<proteinExistence type="inferred from homology"/>
<feature type="transmembrane region" description="Helical" evidence="7">
    <location>
        <begin position="171"/>
        <end position="191"/>
    </location>
</feature>
<dbReference type="GO" id="GO:0042907">
    <property type="term" value="F:xanthine transmembrane transporter activity"/>
    <property type="evidence" value="ECO:0007669"/>
    <property type="project" value="TreeGrafter"/>
</dbReference>
<organism evidence="8 9">
    <name type="scientific">Pichia sorbitophila (strain ATCC MYA-4447 / BCRC 22081 / CBS 7064 / NBRC 10061 / NRRL Y-12695)</name>
    <name type="common">Hybrid yeast</name>
    <dbReference type="NCBI Taxonomy" id="559304"/>
    <lineage>
        <taxon>Eukaryota</taxon>
        <taxon>Fungi</taxon>
        <taxon>Dikarya</taxon>
        <taxon>Ascomycota</taxon>
        <taxon>Saccharomycotina</taxon>
        <taxon>Pichiomycetes</taxon>
        <taxon>Debaryomycetaceae</taxon>
        <taxon>Millerozyma</taxon>
    </lineage>
</organism>
<feature type="transmembrane region" description="Helical" evidence="7">
    <location>
        <begin position="124"/>
        <end position="151"/>
    </location>
</feature>
<dbReference type="HOGENOM" id="CLU_017959_7_0_1"/>
<accession>G8YDS5</accession>
<evidence type="ECO:0000256" key="3">
    <source>
        <dbReference type="ARBA" id="ARBA00022448"/>
    </source>
</evidence>
<dbReference type="Proteomes" id="UP000005222">
    <property type="component" value="Chromosome I"/>
</dbReference>
<evidence type="ECO:0000313" key="8">
    <source>
        <dbReference type="EMBL" id="CCE81324.1"/>
    </source>
</evidence>
<feature type="transmembrane region" description="Helical" evidence="7">
    <location>
        <begin position="203"/>
        <end position="221"/>
    </location>
</feature>
<evidence type="ECO:0000256" key="5">
    <source>
        <dbReference type="ARBA" id="ARBA00022989"/>
    </source>
</evidence>
<keyword evidence="9" id="KW-1185">Reference proteome</keyword>
<feature type="transmembrane region" description="Helical" evidence="7">
    <location>
        <begin position="59"/>
        <end position="78"/>
    </location>
</feature>
<feature type="transmembrane region" description="Helical" evidence="7">
    <location>
        <begin position="306"/>
        <end position="329"/>
    </location>
</feature>
<dbReference type="PANTHER" id="PTHR42810:SF2">
    <property type="entry name" value="PURINE PERMEASE C1399.01C-RELATED"/>
    <property type="match status" value="1"/>
</dbReference>
<evidence type="ECO:0000313" key="9">
    <source>
        <dbReference type="Proteomes" id="UP000005222"/>
    </source>
</evidence>
<dbReference type="OrthoDB" id="1641903at2759"/>
<dbReference type="InterPro" id="IPR006043">
    <property type="entry name" value="NCS2"/>
</dbReference>
<keyword evidence="4 7" id="KW-0812">Transmembrane</keyword>
<feature type="transmembrane region" description="Helical" evidence="7">
    <location>
        <begin position="400"/>
        <end position="421"/>
    </location>
</feature>
<sequence>MNSIHTMKKISRRVIRKLTTKQGLLGDYSYSYLFKPNLPFVDKSRKTQPFFGLESEMPLLLGIILGLQHALAMLAGVITPPLMISTAANLDVKTSEYLVSASLITSGILTCIQISRIRIWKTHYYIGTGLLSVMGTSFAIISVVSSAFPLMYKSGVCVIKDGVKQPCYDGYGYVLGTSIVCALLEILLSFIPARTLRKIFPPLVTGPVVFLIGMSLVQSGLQDWLGGSDCVGKVCGSSHPLKWGSAQFLGLGFTVYLTIIICEKYGAPIMKSCSVIVGLLIGCIIAAACGYFSAESIDVAPGITFIWVHTFKLKVYGPLVLPLMAIYIVSMMEAIGDITATSDVSFLEVSGEKYESRIQGGVLADGISGIISGLFTITPMSTFAQNNGVISITKCANRSAGFWCAFFLIIMGIFSKISSAIASIPKAVLGGMTTFLFTSVAVSGIKIISTVRFTRREIVLLTITLVPGIGATLVPTWFGKVFSYGGSNQAKKGFLNAITLVMQTGFSVTGVLGIIVNLILPDVDRNEDTNEEALGNVTIENVLIT</sequence>